<dbReference type="AlphaFoldDB" id="A0A511T4B4"/>
<dbReference type="PROSITE" id="PS50011">
    <property type="entry name" value="PROTEIN_KINASE_DOM"/>
    <property type="match status" value="1"/>
</dbReference>
<dbReference type="EMBL" id="BJXR01000031">
    <property type="protein sequence ID" value="GEN09006.1"/>
    <property type="molecule type" value="Genomic_DNA"/>
</dbReference>
<keyword evidence="7" id="KW-0723">Serine/threonine-protein kinase</keyword>
<evidence type="ECO:0000256" key="3">
    <source>
        <dbReference type="ARBA" id="ARBA00022777"/>
    </source>
</evidence>
<dbReference type="InterPro" id="IPR008271">
    <property type="entry name" value="Ser/Thr_kinase_AS"/>
</dbReference>
<reference evidence="6 9" key="2">
    <citation type="submission" date="2019-07" db="EMBL/GenBank/DDBJ databases">
        <title>Whole genome shotgun sequence of Myxococcus fulvus NBRC 100333.</title>
        <authorList>
            <person name="Hosoyama A."/>
            <person name="Uohara A."/>
            <person name="Ohji S."/>
            <person name="Ichikawa N."/>
        </authorList>
    </citation>
    <scope>NUCLEOTIDE SEQUENCE [LARGE SCALE GENOMIC DNA]</scope>
    <source>
        <strain evidence="6 9">NBRC 100333</strain>
    </source>
</reference>
<dbReference type="GO" id="GO:0005524">
    <property type="term" value="F:ATP binding"/>
    <property type="evidence" value="ECO:0007669"/>
    <property type="project" value="UniProtKB-KW"/>
</dbReference>
<keyword evidence="1" id="KW-0808">Transferase</keyword>
<evidence type="ECO:0000256" key="1">
    <source>
        <dbReference type="ARBA" id="ARBA00022679"/>
    </source>
</evidence>
<evidence type="ECO:0000313" key="6">
    <source>
        <dbReference type="EMBL" id="GEN09006.1"/>
    </source>
</evidence>
<dbReference type="SUPFAM" id="SSF56112">
    <property type="entry name" value="Protein kinase-like (PK-like)"/>
    <property type="match status" value="1"/>
</dbReference>
<dbReference type="PANTHER" id="PTHR43289:SF6">
    <property type="entry name" value="SERINE_THREONINE-PROTEIN KINASE NEKL-3"/>
    <property type="match status" value="1"/>
</dbReference>
<keyword evidence="8" id="KW-1185">Reference proteome</keyword>
<name>A0A511T4B4_MYXFU</name>
<evidence type="ECO:0000259" key="5">
    <source>
        <dbReference type="PROSITE" id="PS50011"/>
    </source>
</evidence>
<keyword evidence="2" id="KW-0547">Nucleotide-binding</keyword>
<dbReference type="SMART" id="SM00220">
    <property type="entry name" value="S_TKc"/>
    <property type="match status" value="1"/>
</dbReference>
<dbReference type="STRING" id="1334629.MFUL124B02_26530"/>
<evidence type="ECO:0000313" key="9">
    <source>
        <dbReference type="Proteomes" id="UP000321514"/>
    </source>
</evidence>
<dbReference type="Gene3D" id="1.10.510.10">
    <property type="entry name" value="Transferase(Phosphotransferase) domain 1"/>
    <property type="match status" value="1"/>
</dbReference>
<reference evidence="7 8" key="1">
    <citation type="submission" date="2016-10" db="EMBL/GenBank/DDBJ databases">
        <authorList>
            <person name="Varghese N."/>
            <person name="Submissions S."/>
        </authorList>
    </citation>
    <scope>NUCLEOTIDE SEQUENCE [LARGE SCALE GENOMIC DNA]</scope>
    <source>
        <strain evidence="7 8">DSM 16525</strain>
    </source>
</reference>
<dbReference type="RefSeq" id="WP_074955004.1">
    <property type="nucleotide sequence ID" value="NZ_BJXR01000031.1"/>
</dbReference>
<evidence type="ECO:0000256" key="2">
    <source>
        <dbReference type="ARBA" id="ARBA00022741"/>
    </source>
</evidence>
<dbReference type="Proteomes" id="UP000183760">
    <property type="component" value="Unassembled WGS sequence"/>
</dbReference>
<keyword evidence="3 7" id="KW-0418">Kinase</keyword>
<keyword evidence="4" id="KW-0067">ATP-binding</keyword>
<evidence type="ECO:0000313" key="7">
    <source>
        <dbReference type="EMBL" id="SEU14248.1"/>
    </source>
</evidence>
<dbReference type="CDD" id="cd14014">
    <property type="entry name" value="STKc_PknB_like"/>
    <property type="match status" value="1"/>
</dbReference>
<dbReference type="GO" id="GO:0004674">
    <property type="term" value="F:protein serine/threonine kinase activity"/>
    <property type="evidence" value="ECO:0007669"/>
    <property type="project" value="UniProtKB-KW"/>
</dbReference>
<sequence length="443" mass="48028">MSEWDKREGNTQVALYGDELEPGALVGAWMVERRVHSGITASLYRAIHLDTRTPAAVKVVRAHLNHVSEVLLRFKQEADTLQALDHPHIVRVLEYGELRDGRPWLAMEWLEGESLDRWLSQRGPFSLAEAHTVMEELGSALAAAHGQGILHRDLKAQNVMFLPRPAGFTVKLVDFGIAKVAPLSGGTALTTAGAVLGTPVAMAPEQILGQPVDARTDLYALGVLLYQLLVGRLPFDGASAVEVEEQHLHAPPPRLSEHVRVPAALEAVVSRCLAKKPEERWPEVTSFLVALRAALTASSESNSWASALYLDLRFAASDVDPTDEALDARDAALDAGRELLEAEGWTLALEGGNALLAWRALSDDASARTLEQQGCRQLAERLLAHVLEFAGTELETRVYLHAEPGALSTDARGERQLAGSPMARLEGWTTGGVPGQVTEHAAR</sequence>
<dbReference type="Proteomes" id="UP000321514">
    <property type="component" value="Unassembled WGS sequence"/>
</dbReference>
<evidence type="ECO:0000256" key="4">
    <source>
        <dbReference type="ARBA" id="ARBA00022840"/>
    </source>
</evidence>
<dbReference type="InterPro" id="IPR000719">
    <property type="entry name" value="Prot_kinase_dom"/>
</dbReference>
<evidence type="ECO:0000313" key="8">
    <source>
        <dbReference type="Proteomes" id="UP000183760"/>
    </source>
</evidence>
<accession>A0A511T4B4</accession>
<proteinExistence type="predicted"/>
<dbReference type="OrthoDB" id="5485607at2"/>
<dbReference type="Gene3D" id="3.30.200.20">
    <property type="entry name" value="Phosphorylase Kinase, domain 1"/>
    <property type="match status" value="1"/>
</dbReference>
<feature type="domain" description="Protein kinase" evidence="5">
    <location>
        <begin position="29"/>
        <end position="295"/>
    </location>
</feature>
<dbReference type="PANTHER" id="PTHR43289">
    <property type="entry name" value="MITOGEN-ACTIVATED PROTEIN KINASE KINASE KINASE 20-RELATED"/>
    <property type="match status" value="1"/>
</dbReference>
<dbReference type="PROSITE" id="PS00108">
    <property type="entry name" value="PROTEIN_KINASE_ST"/>
    <property type="match status" value="1"/>
</dbReference>
<comment type="caution">
    <text evidence="6">The sequence shown here is derived from an EMBL/GenBank/DDBJ whole genome shotgun (WGS) entry which is preliminary data.</text>
</comment>
<protein>
    <submittedName>
        <fullName evidence="7">Serine/threonine protein kinase</fullName>
    </submittedName>
</protein>
<dbReference type="EMBL" id="FOIB01000005">
    <property type="protein sequence ID" value="SEU14248.1"/>
    <property type="molecule type" value="Genomic_DNA"/>
</dbReference>
<gene>
    <name evidence="6" type="ORF">MFU01_40430</name>
    <name evidence="7" type="ORF">SAMN05443572_105264</name>
</gene>
<dbReference type="InterPro" id="IPR011009">
    <property type="entry name" value="Kinase-like_dom_sf"/>
</dbReference>
<organism evidence="6 9">
    <name type="scientific">Myxococcus fulvus</name>
    <dbReference type="NCBI Taxonomy" id="33"/>
    <lineage>
        <taxon>Bacteria</taxon>
        <taxon>Pseudomonadati</taxon>
        <taxon>Myxococcota</taxon>
        <taxon>Myxococcia</taxon>
        <taxon>Myxococcales</taxon>
        <taxon>Cystobacterineae</taxon>
        <taxon>Myxococcaceae</taxon>
        <taxon>Myxococcus</taxon>
    </lineage>
</organism>
<dbReference type="Pfam" id="PF00069">
    <property type="entry name" value="Pkinase"/>
    <property type="match status" value="1"/>
</dbReference>